<comment type="similarity">
    <text evidence="2">Belongs to the peptidase C19 family.</text>
</comment>
<dbReference type="InterPro" id="IPR001394">
    <property type="entry name" value="Peptidase_C19_UCH"/>
</dbReference>
<dbReference type="Pfam" id="PF00443">
    <property type="entry name" value="UCH"/>
    <property type="match status" value="1"/>
</dbReference>
<dbReference type="CDD" id="cd02659">
    <property type="entry name" value="peptidase_C19C"/>
    <property type="match status" value="1"/>
</dbReference>
<dbReference type="InterPro" id="IPR050164">
    <property type="entry name" value="Peptidase_C19"/>
</dbReference>
<dbReference type="InterPro" id="IPR018200">
    <property type="entry name" value="USP_CS"/>
</dbReference>
<dbReference type="GO" id="GO:0005634">
    <property type="term" value="C:nucleus"/>
    <property type="evidence" value="ECO:0007669"/>
    <property type="project" value="TreeGrafter"/>
</dbReference>
<dbReference type="STRING" id="65357.A0A024G954"/>
<dbReference type="EMBL" id="CAIX01000045">
    <property type="protein sequence ID" value="CCI43209.1"/>
    <property type="molecule type" value="Genomic_DNA"/>
</dbReference>
<keyword evidence="5" id="KW-0833">Ubl conjugation pathway</keyword>
<dbReference type="GO" id="GO:0004843">
    <property type="term" value="F:cysteine-type deubiquitinase activity"/>
    <property type="evidence" value="ECO:0007669"/>
    <property type="project" value="UniProtKB-EC"/>
</dbReference>
<evidence type="ECO:0000313" key="9">
    <source>
        <dbReference type="EMBL" id="CCI43209.1"/>
    </source>
</evidence>
<proteinExistence type="inferred from homology"/>
<dbReference type="PROSITE" id="PS50235">
    <property type="entry name" value="USP_3"/>
    <property type="match status" value="1"/>
</dbReference>
<dbReference type="FunFam" id="3.90.70.10:FF:000128">
    <property type="entry name" value="Ubiquitin carboxyl-terminal hydrolase 15"/>
    <property type="match status" value="1"/>
</dbReference>
<dbReference type="PROSITE" id="PS00973">
    <property type="entry name" value="USP_2"/>
    <property type="match status" value="1"/>
</dbReference>
<keyword evidence="7" id="KW-0788">Thiol protease</keyword>
<dbReference type="InterPro" id="IPR024729">
    <property type="entry name" value="USP7_ICP0-binding_dom"/>
</dbReference>
<evidence type="ECO:0000313" key="10">
    <source>
        <dbReference type="Proteomes" id="UP000053237"/>
    </source>
</evidence>
<dbReference type="InParanoid" id="A0A024G954"/>
<evidence type="ECO:0000256" key="2">
    <source>
        <dbReference type="ARBA" id="ARBA00009085"/>
    </source>
</evidence>
<comment type="catalytic activity">
    <reaction evidence="1">
        <text>Thiol-dependent hydrolysis of ester, thioester, amide, peptide and isopeptide bonds formed by the C-terminal Gly of ubiquitin (a 76-residue protein attached to proteins as an intracellular targeting signal).</text>
        <dbReference type="EC" id="3.4.19.12"/>
    </reaction>
</comment>
<keyword evidence="10" id="KW-1185">Reference proteome</keyword>
<dbReference type="InterPro" id="IPR038765">
    <property type="entry name" value="Papain-like_cys_pep_sf"/>
</dbReference>
<comment type="caution">
    <text evidence="9">The sequence shown here is derived from an EMBL/GenBank/DDBJ whole genome shotgun (WGS) entry which is preliminary data.</text>
</comment>
<dbReference type="GO" id="GO:0016579">
    <property type="term" value="P:protein deubiquitination"/>
    <property type="evidence" value="ECO:0007669"/>
    <property type="project" value="InterPro"/>
</dbReference>
<dbReference type="Gene3D" id="3.90.70.10">
    <property type="entry name" value="Cysteine proteinases"/>
    <property type="match status" value="1"/>
</dbReference>
<dbReference type="OrthoDB" id="289038at2759"/>
<evidence type="ECO:0000259" key="8">
    <source>
        <dbReference type="PROSITE" id="PS50235"/>
    </source>
</evidence>
<protein>
    <recommendedName>
        <fullName evidence="3">ubiquitinyl hydrolase 1</fullName>
        <ecNumber evidence="3">3.4.19.12</ecNumber>
    </recommendedName>
</protein>
<dbReference type="InterPro" id="IPR029346">
    <property type="entry name" value="USP_C"/>
</dbReference>
<dbReference type="Pfam" id="PF12436">
    <property type="entry name" value="USP7_ICP0_bdg"/>
    <property type="match status" value="1"/>
</dbReference>
<dbReference type="Proteomes" id="UP000053237">
    <property type="component" value="Unassembled WGS sequence"/>
</dbReference>
<evidence type="ECO:0000256" key="5">
    <source>
        <dbReference type="ARBA" id="ARBA00022786"/>
    </source>
</evidence>
<dbReference type="GO" id="GO:0006508">
    <property type="term" value="P:proteolysis"/>
    <property type="evidence" value="ECO:0007669"/>
    <property type="project" value="UniProtKB-KW"/>
</dbReference>
<evidence type="ECO:0000256" key="4">
    <source>
        <dbReference type="ARBA" id="ARBA00022670"/>
    </source>
</evidence>
<evidence type="ECO:0000256" key="3">
    <source>
        <dbReference type="ARBA" id="ARBA00012759"/>
    </source>
</evidence>
<dbReference type="SUPFAM" id="SSF54001">
    <property type="entry name" value="Cysteine proteinases"/>
    <property type="match status" value="1"/>
</dbReference>
<feature type="domain" description="USP" evidence="8">
    <location>
        <begin position="337"/>
        <end position="651"/>
    </location>
</feature>
<evidence type="ECO:0000256" key="7">
    <source>
        <dbReference type="ARBA" id="ARBA00022807"/>
    </source>
</evidence>
<gene>
    <name evidence="9" type="ORF">BN9_039930</name>
</gene>
<dbReference type="GO" id="GO:0005829">
    <property type="term" value="C:cytosol"/>
    <property type="evidence" value="ECO:0007669"/>
    <property type="project" value="TreeGrafter"/>
</dbReference>
<dbReference type="EC" id="3.4.19.12" evidence="3"/>
<dbReference type="PANTHER" id="PTHR24006:SF888">
    <property type="entry name" value="UBIQUITIN CARBOXYL-TERMINAL HYDROLASE 30"/>
    <property type="match status" value="1"/>
</dbReference>
<keyword evidence="4" id="KW-0645">Protease</keyword>
<accession>A0A024G954</accession>
<reference evidence="9 10" key="1">
    <citation type="submission" date="2012-05" db="EMBL/GenBank/DDBJ databases">
        <title>Recombination and specialization in a pathogen metapopulation.</title>
        <authorList>
            <person name="Gardiner A."/>
            <person name="Kemen E."/>
            <person name="Schultz-Larsen T."/>
            <person name="MacLean D."/>
            <person name="Van Oosterhout C."/>
            <person name="Jones J.D.G."/>
        </authorList>
    </citation>
    <scope>NUCLEOTIDE SEQUENCE [LARGE SCALE GENOMIC DNA]</scope>
    <source>
        <strain evidence="9 10">Ac Nc2</strain>
    </source>
</reference>
<keyword evidence="6" id="KW-0378">Hydrolase</keyword>
<organism evidence="9 10">
    <name type="scientific">Albugo candida</name>
    <dbReference type="NCBI Taxonomy" id="65357"/>
    <lineage>
        <taxon>Eukaryota</taxon>
        <taxon>Sar</taxon>
        <taxon>Stramenopiles</taxon>
        <taxon>Oomycota</taxon>
        <taxon>Peronosporomycetes</taxon>
        <taxon>Albuginales</taxon>
        <taxon>Albuginaceae</taxon>
        <taxon>Albugo</taxon>
    </lineage>
</organism>
<dbReference type="Gene3D" id="3.10.20.90">
    <property type="entry name" value="Phosphatidylinositol 3-kinase Catalytic Subunit, Chain A, domain 1"/>
    <property type="match status" value="2"/>
</dbReference>
<evidence type="ECO:0000256" key="6">
    <source>
        <dbReference type="ARBA" id="ARBA00022801"/>
    </source>
</evidence>
<sequence>MNDITRKRKSITCAEKDEEICRTTSSEHNASFRAIVPENSVEFWKRFKGVDGTIDPMRSALAVKPYGTGMHPDKTDPIERQIYEEWYPEDSYNGLEEQEHDIQIGDRNLFAATGIEFSTPQQKDSHDEWWHVVCHPQIAASAKVLFSVHLSTHRGRESNWAYLLDPEVSCTLTEEKRSLLAQFLRSLRIVDIEISFVHPSNSNESKKFIARHTFTTIKNVFEITLEASNAEYVNLAKSTTLRIHLRFYPPIDPVTKEKVNLRTLAVMFDWSDSIMEIYDNLQQNSDQCKGEQPEIERRNYGKIGAENLEDSTTMLPDSYSSACNAAGADSQFETSLIGLKNQGATCYINSLLQTLYHLLAFRHVVYEIPTQKEDTTDSVTLALQRVFYRLQSKTKAVSTKELTRSFGWSQIDAFMQHDVQELYRILCDRLEEKMSRTIVEGSIRKLFGGTVRSYVRCVDVNYESFRDESFYDLQLDVKGCSDIYDSFRKYIAIEMLEGENQYEAEGFGKQNAKKAICFLDFPPILNLQLKRFEYDPMRDGMVKIHDRFGFPTKLVLDPFVEPTTKDKGAVNTFENTVLKNGKKDEYVYHLHSVLVHSGDVHGGHYYVYIRPGRDTAKADRWYKFDDDEITSVNESEAVEGNYGGSLLPRTNDIRREELTRHPLDGSPLLTAALGSPETHMLENQNLNSDSAHLQDNPNLKGYLDSQPVLNCTPILDSGAAEPGVHGLDTTMSTEGFQPEIGNNTMLPLSRTFSSAYMLIYIRDGVNDISSVPSDRKVEMQIAQSAIQPNSPPIDDVQIPNHLLERFHEEEKITARRKKQQQTEHLYMTIRIASDWSIHKLRKYSKTTDFASFSNSFCLRLRMKRTASIRHLYYQVHRQTGVELERLRLWRVIMRENRTQRPDSPLESNLLDYRVECLIDEDTSTKAPVRLFLQILAVEKLKATTSINLYFWPTKNSQTESSGTSNDLIREDEGECLDTEDATALRNLSIPRIRGNEILLFIKYYDVKIRDLNDRLKYMGNILIDGTKTGAALAKHLHDALHLPYTDELLLYEEIQPTSVVEVNMLTSLQHSDIQHGDIICFQKESDLDTLTSRKRDTSALDKCAGSNQPTEEGIEELDELYPDVPSYFRYLLDRVDIRFQELNIPEKEGFVLGLLLSHKYRNIVEAVADHLQLGPKCLHLRLYQHSSITGAPKRAPLRHSQYYEDRITTLDDFLTEYADRTTIIYYEILPVPITELEAKMQLTIYLSTYDDCFDHPDISEDPYGGPRHLDLVVDTAVTLKDLDTLLRTKFRPPNESDDTPNRMLLRYCEVIHEGSVIQNILTDGTTKLSRFQNTVAFTEARCSGDRTHRAGETFLFVERVPIDEIQAVHSCSSGPDTVAYLRVLHFVFTSPVQMWIHPHGVPFVIFYKKNDTIGRVKDRIRNRMGINADTFAEWSIAYIVDMKVSVLCETYDHIETDQLPMSKLEEVCNGQLNRLSFGLEHPDPHLLTSKYRRRTEQGIQIRQS</sequence>
<dbReference type="Pfam" id="PF14533">
    <property type="entry name" value="USP7_C2"/>
    <property type="match status" value="1"/>
</dbReference>
<evidence type="ECO:0000256" key="1">
    <source>
        <dbReference type="ARBA" id="ARBA00000707"/>
    </source>
</evidence>
<dbReference type="InterPro" id="IPR028889">
    <property type="entry name" value="USP"/>
</dbReference>
<name>A0A024G954_9STRA</name>
<dbReference type="PANTHER" id="PTHR24006">
    <property type="entry name" value="UBIQUITIN CARBOXYL-TERMINAL HYDROLASE"/>
    <property type="match status" value="1"/>
</dbReference>
<dbReference type="PROSITE" id="PS00972">
    <property type="entry name" value="USP_1"/>
    <property type="match status" value="1"/>
</dbReference>